<feature type="region of interest" description="Disordered" evidence="1">
    <location>
        <begin position="30"/>
        <end position="49"/>
    </location>
</feature>
<sequence>MKNFKNIFLIFILCLTILILTGAGCAGQNQKKQDVMTTEDDTITNDNKKQNDELINETDQINDTSGIKKDEQKQVDSAMKKDELMINEEKPAGNNQNYSGAVISGKTAKLYDYNQADYEAALKTDNLIVLYFYANWCPICKEEIATALYPVFNELDKDNVIGFRVNYNDNETESSEKELAREFGVAYQHTKVFVKDNQRVLKSPEDWDKDRYISEINKALQ</sequence>
<feature type="chain" id="PRO_5013634925" description="Thioredoxin domain-containing protein" evidence="2">
    <location>
        <begin position="27"/>
        <end position="221"/>
    </location>
</feature>
<reference evidence="5" key="1">
    <citation type="submission" date="2017-09" db="EMBL/GenBank/DDBJ databases">
        <title>Depth-based differentiation of microbial function through sediment-hosted aquifers and enrichment of novel symbionts in the deep terrestrial subsurface.</title>
        <authorList>
            <person name="Probst A.J."/>
            <person name="Ladd B."/>
            <person name="Jarett J.K."/>
            <person name="Geller-Mcgrath D.E."/>
            <person name="Sieber C.M.K."/>
            <person name="Emerson J.B."/>
            <person name="Anantharaman K."/>
            <person name="Thomas B.C."/>
            <person name="Malmstrom R."/>
            <person name="Stieglmeier M."/>
            <person name="Klingl A."/>
            <person name="Woyke T."/>
            <person name="Ryan C.M."/>
            <person name="Banfield J.F."/>
        </authorList>
    </citation>
    <scope>NUCLEOTIDE SEQUENCE [LARGE SCALE GENOMIC DNA]</scope>
</reference>
<dbReference type="EMBL" id="PFAN01000093">
    <property type="protein sequence ID" value="PIR94862.1"/>
    <property type="molecule type" value="Genomic_DNA"/>
</dbReference>
<dbReference type="Pfam" id="PF00085">
    <property type="entry name" value="Thioredoxin"/>
    <property type="match status" value="1"/>
</dbReference>
<comment type="caution">
    <text evidence="4">The sequence shown here is derived from an EMBL/GenBank/DDBJ whole genome shotgun (WGS) entry which is preliminary data.</text>
</comment>
<organism evidence="4 5">
    <name type="scientific">Candidatus Falkowbacteria bacterium CG10_big_fil_rev_8_21_14_0_10_37_6</name>
    <dbReference type="NCBI Taxonomy" id="1974563"/>
    <lineage>
        <taxon>Bacteria</taxon>
        <taxon>Candidatus Falkowiibacteriota</taxon>
    </lineage>
</organism>
<evidence type="ECO:0000313" key="5">
    <source>
        <dbReference type="Proteomes" id="UP000228614"/>
    </source>
</evidence>
<evidence type="ECO:0000313" key="4">
    <source>
        <dbReference type="EMBL" id="PIR94862.1"/>
    </source>
</evidence>
<gene>
    <name evidence="4" type="ORF">COT95_01885</name>
</gene>
<keyword evidence="2" id="KW-0732">Signal</keyword>
<evidence type="ECO:0000256" key="2">
    <source>
        <dbReference type="SAM" id="SignalP"/>
    </source>
</evidence>
<evidence type="ECO:0000256" key="1">
    <source>
        <dbReference type="SAM" id="MobiDB-lite"/>
    </source>
</evidence>
<proteinExistence type="predicted"/>
<protein>
    <recommendedName>
        <fullName evidence="3">Thioredoxin domain-containing protein</fullName>
    </recommendedName>
</protein>
<dbReference type="SUPFAM" id="SSF52833">
    <property type="entry name" value="Thioredoxin-like"/>
    <property type="match status" value="1"/>
</dbReference>
<accession>A0A2H0V730</accession>
<dbReference type="CDD" id="cd02947">
    <property type="entry name" value="TRX_family"/>
    <property type="match status" value="1"/>
</dbReference>
<dbReference type="InterPro" id="IPR036249">
    <property type="entry name" value="Thioredoxin-like_sf"/>
</dbReference>
<dbReference type="PROSITE" id="PS51257">
    <property type="entry name" value="PROKAR_LIPOPROTEIN"/>
    <property type="match status" value="1"/>
</dbReference>
<dbReference type="PROSITE" id="PS51352">
    <property type="entry name" value="THIOREDOXIN_2"/>
    <property type="match status" value="1"/>
</dbReference>
<evidence type="ECO:0000259" key="3">
    <source>
        <dbReference type="PROSITE" id="PS51352"/>
    </source>
</evidence>
<feature type="domain" description="Thioredoxin" evidence="3">
    <location>
        <begin position="84"/>
        <end position="221"/>
    </location>
</feature>
<dbReference type="AlphaFoldDB" id="A0A2H0V730"/>
<dbReference type="Gene3D" id="3.40.30.10">
    <property type="entry name" value="Glutaredoxin"/>
    <property type="match status" value="1"/>
</dbReference>
<dbReference type="InterPro" id="IPR013766">
    <property type="entry name" value="Thioredoxin_domain"/>
</dbReference>
<dbReference type="Proteomes" id="UP000228614">
    <property type="component" value="Unassembled WGS sequence"/>
</dbReference>
<feature type="signal peptide" evidence="2">
    <location>
        <begin position="1"/>
        <end position="26"/>
    </location>
</feature>
<name>A0A2H0V730_9BACT</name>